<evidence type="ECO:0000313" key="3">
    <source>
        <dbReference type="Proteomes" id="UP001632037"/>
    </source>
</evidence>
<name>A0ABD3FFU8_9STRA</name>
<dbReference type="PROSITE" id="PS50181">
    <property type="entry name" value="FBOX"/>
    <property type="match status" value="1"/>
</dbReference>
<dbReference type="InterPro" id="IPR001810">
    <property type="entry name" value="F-box_dom"/>
</dbReference>
<accession>A0ABD3FFU8</accession>
<sequence>MPQQLNALPTDTLHAVSEYLTGWDLFQLSHVNVQCWQHFSSPRYWNNRLSTASLPGINTKKSYVQARSFLCQGLKLQERLSHGGGSNGSNGALVIGAMTRAPFTETFSDDSCFTMDIWFSLLDGEQDGVLTGGVLLGGQSPLMQNCMWTNHHIAFMAVDADRNLFCSLLDDRVNCVAIKLDFGRWYHLALSFDQGEQLVYLDGQVVSELRGSLHHSWSELSQVQVGTGFVSSFWRQKSSFRCDTRPRGIRTFCGWHNFHGVVDEFRVWGEPLSQEEIGALAICRDELLLEKPWYSLQDSIAPLKLKRVLCTRPSEHVVGLHKPPLPQWRLETTLVECWQSVHSYWSGYIHTVSKYR</sequence>
<reference evidence="2 3" key="1">
    <citation type="submission" date="2024-09" db="EMBL/GenBank/DDBJ databases">
        <title>Genome sequencing and assembly of Phytophthora oleae, isolate VK10A, causative agent of rot of olive drupes.</title>
        <authorList>
            <person name="Conti Taguali S."/>
            <person name="Riolo M."/>
            <person name="La Spada F."/>
            <person name="Cacciola S.O."/>
            <person name="Dionisio G."/>
        </authorList>
    </citation>
    <scope>NUCLEOTIDE SEQUENCE [LARGE SCALE GENOMIC DNA]</scope>
    <source>
        <strain evidence="2 3">VK10A</strain>
    </source>
</reference>
<dbReference type="AlphaFoldDB" id="A0ABD3FFU8"/>
<evidence type="ECO:0000313" key="2">
    <source>
        <dbReference type="EMBL" id="KAL3665277.1"/>
    </source>
</evidence>
<protein>
    <recommendedName>
        <fullName evidence="1">F-box domain-containing protein</fullName>
    </recommendedName>
</protein>
<dbReference type="Gene3D" id="2.60.120.200">
    <property type="match status" value="1"/>
</dbReference>
<dbReference type="Pfam" id="PF13385">
    <property type="entry name" value="Laminin_G_3"/>
    <property type="match status" value="1"/>
</dbReference>
<gene>
    <name evidence="2" type="ORF">V7S43_009905</name>
</gene>
<feature type="domain" description="F-box" evidence="1">
    <location>
        <begin position="2"/>
        <end position="48"/>
    </location>
</feature>
<keyword evidence="3" id="KW-1185">Reference proteome</keyword>
<organism evidence="2 3">
    <name type="scientific">Phytophthora oleae</name>
    <dbReference type="NCBI Taxonomy" id="2107226"/>
    <lineage>
        <taxon>Eukaryota</taxon>
        <taxon>Sar</taxon>
        <taxon>Stramenopiles</taxon>
        <taxon>Oomycota</taxon>
        <taxon>Peronosporomycetes</taxon>
        <taxon>Peronosporales</taxon>
        <taxon>Peronosporaceae</taxon>
        <taxon>Phytophthora</taxon>
    </lineage>
</organism>
<comment type="caution">
    <text evidence="2">The sequence shown here is derived from an EMBL/GenBank/DDBJ whole genome shotgun (WGS) entry which is preliminary data.</text>
</comment>
<dbReference type="Proteomes" id="UP001632037">
    <property type="component" value="Unassembled WGS sequence"/>
</dbReference>
<dbReference type="EMBL" id="JBIMZQ010000021">
    <property type="protein sequence ID" value="KAL3665277.1"/>
    <property type="molecule type" value="Genomic_DNA"/>
</dbReference>
<dbReference type="SUPFAM" id="SSF49899">
    <property type="entry name" value="Concanavalin A-like lectins/glucanases"/>
    <property type="match status" value="1"/>
</dbReference>
<proteinExistence type="predicted"/>
<evidence type="ECO:0000259" key="1">
    <source>
        <dbReference type="PROSITE" id="PS50181"/>
    </source>
</evidence>
<dbReference type="InterPro" id="IPR013320">
    <property type="entry name" value="ConA-like_dom_sf"/>
</dbReference>